<evidence type="ECO:0000313" key="2">
    <source>
        <dbReference type="Proteomes" id="UP000324222"/>
    </source>
</evidence>
<keyword evidence="2" id="KW-1185">Reference proteome</keyword>
<evidence type="ECO:0000313" key="1">
    <source>
        <dbReference type="EMBL" id="MPC69456.1"/>
    </source>
</evidence>
<proteinExistence type="predicted"/>
<sequence>MVMQLRRFTLLSKLKRATFLDHGFVQNVRKSQQMDVKWWSVNLAANGTTLLALDLQKISRHRGAAANVTQPCMKFPLGFLTL</sequence>
<dbReference type="EMBL" id="VSRR010029451">
    <property type="protein sequence ID" value="MPC69456.1"/>
    <property type="molecule type" value="Genomic_DNA"/>
</dbReference>
<reference evidence="1" key="1">
    <citation type="submission" date="2019-05" db="EMBL/GenBank/DDBJ databases">
        <title>Another draft genome of Portunus trituberculatus and its Hox gene families provides insights of decapod evolution.</title>
        <authorList>
            <person name="Jeong J.-H."/>
            <person name="Song I."/>
            <person name="Kim S."/>
            <person name="Choi T."/>
            <person name="Kim D."/>
            <person name="Ryu S."/>
            <person name="Kim W."/>
        </authorList>
    </citation>
    <scope>NUCLEOTIDE SEQUENCE [LARGE SCALE GENOMIC DNA]</scope>
    <source>
        <tissue evidence="1">Muscle</tissue>
    </source>
</reference>
<comment type="caution">
    <text evidence="1">The sequence shown here is derived from an EMBL/GenBank/DDBJ whole genome shotgun (WGS) entry which is preliminary data.</text>
</comment>
<accession>A0A5B7HHQ5</accession>
<gene>
    <name evidence="1" type="ORF">E2C01_063681</name>
</gene>
<organism evidence="1 2">
    <name type="scientific">Portunus trituberculatus</name>
    <name type="common">Swimming crab</name>
    <name type="synonym">Neptunus trituberculatus</name>
    <dbReference type="NCBI Taxonomy" id="210409"/>
    <lineage>
        <taxon>Eukaryota</taxon>
        <taxon>Metazoa</taxon>
        <taxon>Ecdysozoa</taxon>
        <taxon>Arthropoda</taxon>
        <taxon>Crustacea</taxon>
        <taxon>Multicrustacea</taxon>
        <taxon>Malacostraca</taxon>
        <taxon>Eumalacostraca</taxon>
        <taxon>Eucarida</taxon>
        <taxon>Decapoda</taxon>
        <taxon>Pleocyemata</taxon>
        <taxon>Brachyura</taxon>
        <taxon>Eubrachyura</taxon>
        <taxon>Portunoidea</taxon>
        <taxon>Portunidae</taxon>
        <taxon>Portuninae</taxon>
        <taxon>Portunus</taxon>
    </lineage>
</organism>
<dbReference type="Proteomes" id="UP000324222">
    <property type="component" value="Unassembled WGS sequence"/>
</dbReference>
<dbReference type="AlphaFoldDB" id="A0A5B7HHQ5"/>
<name>A0A5B7HHQ5_PORTR</name>
<protein>
    <submittedName>
        <fullName evidence="1">Uncharacterized protein</fullName>
    </submittedName>
</protein>